<gene>
    <name evidence="1" type="ORF">J2S66_003634</name>
</gene>
<protein>
    <recommendedName>
        <fullName evidence="3">SnoaL-like protein</fullName>
    </recommendedName>
</protein>
<evidence type="ECO:0000313" key="2">
    <source>
        <dbReference type="Proteomes" id="UP001268819"/>
    </source>
</evidence>
<evidence type="ECO:0000313" key="1">
    <source>
        <dbReference type="EMBL" id="MDR6595250.1"/>
    </source>
</evidence>
<reference evidence="1 2" key="1">
    <citation type="submission" date="2023-07" db="EMBL/GenBank/DDBJ databases">
        <title>Sequencing the genomes of 1000 actinobacteria strains.</title>
        <authorList>
            <person name="Klenk H.-P."/>
        </authorList>
    </citation>
    <scope>NUCLEOTIDE SEQUENCE [LARGE SCALE GENOMIC DNA]</scope>
    <source>
        <strain evidence="1 2">DSM 43749</strain>
    </source>
</reference>
<keyword evidence="2" id="KW-1185">Reference proteome</keyword>
<comment type="caution">
    <text evidence="1">The sequence shown here is derived from an EMBL/GenBank/DDBJ whole genome shotgun (WGS) entry which is preliminary data.</text>
</comment>
<accession>A0ABU1PX67</accession>
<name>A0ABU1PX67_9PSEU</name>
<proteinExistence type="predicted"/>
<dbReference type="RefSeq" id="WP_310308297.1">
    <property type="nucleotide sequence ID" value="NZ_BAAAXB010000001.1"/>
</dbReference>
<sequence length="81" mass="9107">MDSYDEFVAELVSDDAPRLFAVVREYGDREDADVAAWGMAFPDRAEVVGVERRVRMSLRDPERAARLFAGGDGARARLVWC</sequence>
<dbReference type="Proteomes" id="UP001268819">
    <property type="component" value="Unassembled WGS sequence"/>
</dbReference>
<evidence type="ECO:0008006" key="3">
    <source>
        <dbReference type="Google" id="ProtNLM"/>
    </source>
</evidence>
<dbReference type="EMBL" id="JAVDSG010000001">
    <property type="protein sequence ID" value="MDR6595250.1"/>
    <property type="molecule type" value="Genomic_DNA"/>
</dbReference>
<organism evidence="1 2">
    <name type="scientific">Saccharothrix longispora</name>
    <dbReference type="NCBI Taxonomy" id="33920"/>
    <lineage>
        <taxon>Bacteria</taxon>
        <taxon>Bacillati</taxon>
        <taxon>Actinomycetota</taxon>
        <taxon>Actinomycetes</taxon>
        <taxon>Pseudonocardiales</taxon>
        <taxon>Pseudonocardiaceae</taxon>
        <taxon>Saccharothrix</taxon>
    </lineage>
</organism>